<dbReference type="AlphaFoldDB" id="A0A5N5FDW7"/>
<dbReference type="PROSITE" id="PS00018">
    <property type="entry name" value="EF_HAND_1"/>
    <property type="match status" value="1"/>
</dbReference>
<feature type="compositionally biased region" description="Polar residues" evidence="4">
    <location>
        <begin position="577"/>
        <end position="589"/>
    </location>
</feature>
<keyword evidence="5" id="KW-0472">Membrane</keyword>
<dbReference type="GO" id="GO:0006874">
    <property type="term" value="P:intracellular calcium ion homeostasis"/>
    <property type="evidence" value="ECO:0007669"/>
    <property type="project" value="TreeGrafter"/>
</dbReference>
<dbReference type="InterPro" id="IPR018247">
    <property type="entry name" value="EF_Hand_1_Ca_BS"/>
</dbReference>
<feature type="transmembrane region" description="Helical" evidence="5">
    <location>
        <begin position="739"/>
        <end position="761"/>
    </location>
</feature>
<feature type="transmembrane region" description="Helical" evidence="5">
    <location>
        <begin position="295"/>
        <end position="316"/>
    </location>
</feature>
<dbReference type="PANTHER" id="PTHR31503">
    <property type="entry name" value="VACUOLAR CALCIUM ION TRANSPORTER"/>
    <property type="match status" value="1"/>
</dbReference>
<reference evidence="8" key="2">
    <citation type="submission" date="2019-10" db="EMBL/GenBank/DDBJ databases">
        <title>A de novo genome assembly of a pear dwarfing rootstock.</title>
        <authorList>
            <person name="Wang F."/>
            <person name="Wang J."/>
            <person name="Li S."/>
            <person name="Zhang Y."/>
            <person name="Fang M."/>
            <person name="Ma L."/>
            <person name="Zhao Y."/>
            <person name="Jiang S."/>
        </authorList>
    </citation>
    <scope>NUCLEOTIDE SEQUENCE [LARGE SCALE GENOMIC DNA]</scope>
</reference>
<dbReference type="GO" id="GO:0015369">
    <property type="term" value="F:calcium:proton antiporter activity"/>
    <property type="evidence" value="ECO:0007669"/>
    <property type="project" value="TreeGrafter"/>
</dbReference>
<evidence type="ECO:0000313" key="8">
    <source>
        <dbReference type="Proteomes" id="UP000327157"/>
    </source>
</evidence>
<evidence type="ECO:0000256" key="5">
    <source>
        <dbReference type="SAM" id="Phobius"/>
    </source>
</evidence>
<keyword evidence="5" id="KW-1133">Transmembrane helix</keyword>
<feature type="transmembrane region" description="Helical" evidence="5">
    <location>
        <begin position="337"/>
        <end position="359"/>
    </location>
</feature>
<evidence type="ECO:0000313" key="7">
    <source>
        <dbReference type="EMBL" id="KAB2601298.1"/>
    </source>
</evidence>
<dbReference type="SUPFAM" id="SSF47473">
    <property type="entry name" value="EF-hand"/>
    <property type="match status" value="1"/>
</dbReference>
<name>A0A5N5FDW7_9ROSA</name>
<reference evidence="7 8" key="1">
    <citation type="submission" date="2019-09" db="EMBL/GenBank/DDBJ databases">
        <authorList>
            <person name="Ou C."/>
        </authorList>
    </citation>
    <scope>NUCLEOTIDE SEQUENCE [LARGE SCALE GENOMIC DNA]</scope>
    <source>
        <strain evidence="7">S2</strain>
        <tissue evidence="7">Leaf</tissue>
    </source>
</reference>
<dbReference type="Gene3D" id="1.10.238.10">
    <property type="entry name" value="EF-hand"/>
    <property type="match status" value="2"/>
</dbReference>
<feature type="transmembrane region" description="Helical" evidence="5">
    <location>
        <begin position="205"/>
        <end position="227"/>
    </location>
</feature>
<keyword evidence="1" id="KW-0050">Antiport</keyword>
<evidence type="ECO:0000256" key="3">
    <source>
        <dbReference type="ARBA" id="ARBA00023065"/>
    </source>
</evidence>
<comment type="caution">
    <text evidence="7">The sequence shown here is derived from an EMBL/GenBank/DDBJ whole genome shotgun (WGS) entry which is preliminary data.</text>
</comment>
<dbReference type="EMBL" id="SMOL01000695">
    <property type="protein sequence ID" value="KAB2601298.1"/>
    <property type="molecule type" value="Genomic_DNA"/>
</dbReference>
<feature type="transmembrane region" description="Helical" evidence="5">
    <location>
        <begin position="603"/>
        <end position="628"/>
    </location>
</feature>
<dbReference type="CDD" id="cd00051">
    <property type="entry name" value="EFh"/>
    <property type="match status" value="2"/>
</dbReference>
<feature type="transmembrane region" description="Helical" evidence="5">
    <location>
        <begin position="709"/>
        <end position="727"/>
    </location>
</feature>
<feature type="domain" description="EF-hand" evidence="6">
    <location>
        <begin position="79"/>
        <end position="114"/>
    </location>
</feature>
<dbReference type="GO" id="GO:0005509">
    <property type="term" value="F:calcium ion binding"/>
    <property type="evidence" value="ECO:0007669"/>
    <property type="project" value="InterPro"/>
</dbReference>
<keyword evidence="2" id="KW-0106">Calcium</keyword>
<feature type="domain" description="EF-hand" evidence="6">
    <location>
        <begin position="480"/>
        <end position="515"/>
    </location>
</feature>
<dbReference type="PANTHER" id="PTHR31503:SF80">
    <property type="entry name" value="EF-HAND DOMAIN-CONTAINING PROTEIN"/>
    <property type="match status" value="1"/>
</dbReference>
<feature type="transmembrane region" description="Helical" evidence="5">
    <location>
        <begin position="28"/>
        <end position="47"/>
    </location>
</feature>
<dbReference type="Pfam" id="PF13499">
    <property type="entry name" value="EF-hand_7"/>
    <property type="match status" value="2"/>
</dbReference>
<gene>
    <name evidence="7" type="ORF">D8674_002303</name>
</gene>
<keyword evidence="3" id="KW-0406">Ion transport</keyword>
<feature type="domain" description="EF-hand" evidence="6">
    <location>
        <begin position="119"/>
        <end position="154"/>
    </location>
</feature>
<dbReference type="InterPro" id="IPR004713">
    <property type="entry name" value="CaH_exchang"/>
</dbReference>
<keyword evidence="5" id="KW-0812">Transmembrane</keyword>
<keyword evidence="8" id="KW-1185">Reference proteome</keyword>
<organism evidence="7 8">
    <name type="scientific">Pyrus ussuriensis x Pyrus communis</name>
    <dbReference type="NCBI Taxonomy" id="2448454"/>
    <lineage>
        <taxon>Eukaryota</taxon>
        <taxon>Viridiplantae</taxon>
        <taxon>Streptophyta</taxon>
        <taxon>Embryophyta</taxon>
        <taxon>Tracheophyta</taxon>
        <taxon>Spermatophyta</taxon>
        <taxon>Magnoliopsida</taxon>
        <taxon>eudicotyledons</taxon>
        <taxon>Gunneridae</taxon>
        <taxon>Pentapetalae</taxon>
        <taxon>rosids</taxon>
        <taxon>fabids</taxon>
        <taxon>Rosales</taxon>
        <taxon>Rosaceae</taxon>
        <taxon>Amygdaloideae</taxon>
        <taxon>Maleae</taxon>
        <taxon>Pyrus</taxon>
    </lineage>
</organism>
<sequence length="762" mass="84531">MMLSLIPYLILQLAKILTSTTAVRVVILISLLIASAFLATYFIYQFFQPWIQRRRLEYLMRKYIPKSILASLMRVGGNPNVSSIKGLFHRIDKNNNAYISADELKALILGIQINEIGLDDDDYVAEVMKQFDPSGDGQIDETEFVNGISKWINLAKPPANGKGHEHRSLFRRNNSKNEKSIEDQLTPLISKKKETKGATTSWMNLLKAAFLIILGTAMTVFLSTPLMESIQKFSTAASIPSFAVSYVVIPLATNYRLALMSVTSAKEKTENAISLTLSEVLLSLADHYVSRGSEIFFELFGTGIFGASAFHLLGLIPQVGVVLATKETAEEMAKMNMSMLAGSTIMILTLIWGSVVAFGSSDLSDSQTSSKSENKNPFSLTGSGVRTDVETRDTARIMMLSLIPYLVLQLAKILTSTTAVRVVILISLLIASAILATYIIYQKTIMQFFQPWIQSRRLEYLMRKYIPKILLGLLTVDGNANESSIKELFHRIDKNRNTYISADELRALILGIQIEAIGLDDDDYAEEVMKQFDLSGDAQIAETEFVNGLSKWINPDKAPANGKDNEHRSLFRRNNSKNETSVEDQQTPLISKKKKTRGADTSWMNLLKAAFLIILGTAITAFLSMPLMVGLQEFSTAASIPSFTTSYVVIPLATNYRVALMSVSSAKEKTENAISLTLSEIYNAAFMNNIVGLVIFLALVYIRNLSWDVAAEVLVVLIISIAVGLSASFSRRFPLWTCILAYILYPISLLLVYVLTIVIGWS</sequence>
<feature type="transmembrane region" description="Helical" evidence="5">
    <location>
        <begin position="681"/>
        <end position="703"/>
    </location>
</feature>
<dbReference type="InterPro" id="IPR011992">
    <property type="entry name" value="EF-hand-dom_pair"/>
</dbReference>
<feature type="transmembrane region" description="Helical" evidence="5">
    <location>
        <begin position="233"/>
        <end position="252"/>
    </location>
</feature>
<dbReference type="SMART" id="SM00054">
    <property type="entry name" value="EFh"/>
    <property type="match status" value="4"/>
</dbReference>
<proteinExistence type="predicted"/>
<accession>A0A5N5FDW7</accession>
<dbReference type="OrthoDB" id="26525at2759"/>
<feature type="transmembrane region" description="Helical" evidence="5">
    <location>
        <begin position="640"/>
        <end position="660"/>
    </location>
</feature>
<dbReference type="InterPro" id="IPR002048">
    <property type="entry name" value="EF_hand_dom"/>
</dbReference>
<keyword evidence="1" id="KW-0813">Transport</keyword>
<protein>
    <recommendedName>
        <fullName evidence="6">EF-hand domain-containing protein</fullName>
    </recommendedName>
</protein>
<dbReference type="PROSITE" id="PS50222">
    <property type="entry name" value="EF_HAND_2"/>
    <property type="match status" value="3"/>
</dbReference>
<dbReference type="Proteomes" id="UP000327157">
    <property type="component" value="Chromosome 10"/>
</dbReference>
<evidence type="ECO:0000256" key="4">
    <source>
        <dbReference type="SAM" id="MobiDB-lite"/>
    </source>
</evidence>
<dbReference type="GO" id="GO:0016020">
    <property type="term" value="C:membrane"/>
    <property type="evidence" value="ECO:0007669"/>
    <property type="project" value="InterPro"/>
</dbReference>
<reference evidence="7 8" key="3">
    <citation type="submission" date="2019-11" db="EMBL/GenBank/DDBJ databases">
        <title>A de novo genome assembly of a pear dwarfing rootstock.</title>
        <authorList>
            <person name="Wang F."/>
            <person name="Wang J."/>
            <person name="Li S."/>
            <person name="Zhang Y."/>
            <person name="Fang M."/>
            <person name="Ma L."/>
            <person name="Zhao Y."/>
            <person name="Jiang S."/>
        </authorList>
    </citation>
    <scope>NUCLEOTIDE SEQUENCE [LARGE SCALE GENOMIC DNA]</scope>
    <source>
        <strain evidence="7">S2</strain>
        <tissue evidence="7">Leaf</tissue>
    </source>
</reference>
<feature type="region of interest" description="Disordered" evidence="4">
    <location>
        <begin position="556"/>
        <end position="594"/>
    </location>
</feature>
<evidence type="ECO:0000256" key="2">
    <source>
        <dbReference type="ARBA" id="ARBA00022837"/>
    </source>
</evidence>
<feature type="transmembrane region" description="Helical" evidence="5">
    <location>
        <begin position="419"/>
        <end position="441"/>
    </location>
</feature>
<evidence type="ECO:0000256" key="1">
    <source>
        <dbReference type="ARBA" id="ARBA00022449"/>
    </source>
</evidence>
<evidence type="ECO:0000259" key="6">
    <source>
        <dbReference type="PROSITE" id="PS50222"/>
    </source>
</evidence>